<keyword evidence="4" id="KW-0798">TonB box</keyword>
<dbReference type="InterPro" id="IPR012910">
    <property type="entry name" value="Plug_dom"/>
</dbReference>
<evidence type="ECO:0000313" key="9">
    <source>
        <dbReference type="Proteomes" id="UP001161408"/>
    </source>
</evidence>
<gene>
    <name evidence="8" type="primary">iroN</name>
    <name evidence="8" type="ORF">GCM10007914_28980</name>
</gene>
<protein>
    <submittedName>
        <fullName evidence="8">TonB-dependent receptor</fullName>
    </submittedName>
</protein>
<dbReference type="Proteomes" id="UP001161408">
    <property type="component" value="Unassembled WGS sequence"/>
</dbReference>
<proteinExistence type="inferred from homology"/>
<evidence type="ECO:0000256" key="4">
    <source>
        <dbReference type="RuleBase" id="RU003357"/>
    </source>
</evidence>
<evidence type="ECO:0000256" key="1">
    <source>
        <dbReference type="ARBA" id="ARBA00004442"/>
    </source>
</evidence>
<evidence type="ECO:0000259" key="7">
    <source>
        <dbReference type="Pfam" id="PF07715"/>
    </source>
</evidence>
<dbReference type="InterPro" id="IPR000531">
    <property type="entry name" value="Beta-barrel_TonB"/>
</dbReference>
<keyword evidence="9" id="KW-1185">Reference proteome</keyword>
<dbReference type="Gene3D" id="2.170.130.10">
    <property type="entry name" value="TonB-dependent receptor, plug domain"/>
    <property type="match status" value="1"/>
</dbReference>
<evidence type="ECO:0000256" key="2">
    <source>
        <dbReference type="ARBA" id="ARBA00023136"/>
    </source>
</evidence>
<feature type="domain" description="TonB-dependent receptor-like beta-barrel" evidence="6">
    <location>
        <begin position="436"/>
        <end position="962"/>
    </location>
</feature>
<feature type="domain" description="TonB-dependent receptor plug" evidence="7">
    <location>
        <begin position="58"/>
        <end position="160"/>
    </location>
</feature>
<keyword evidence="5" id="KW-0732">Signal</keyword>
<organism evidence="8 9">
    <name type="scientific">Pseudoalteromonas tetraodonis GFC</name>
    <dbReference type="NCBI Taxonomy" id="1315271"/>
    <lineage>
        <taxon>Bacteria</taxon>
        <taxon>Pseudomonadati</taxon>
        <taxon>Pseudomonadota</taxon>
        <taxon>Gammaproteobacteria</taxon>
        <taxon>Alteromonadales</taxon>
        <taxon>Pseudoalteromonadaceae</taxon>
        <taxon>Pseudoalteromonas</taxon>
    </lineage>
</organism>
<comment type="caution">
    <text evidence="8">The sequence shown here is derived from an EMBL/GenBank/DDBJ whole genome shotgun (WGS) entry which is preliminary data.</text>
</comment>
<dbReference type="NCBIfam" id="TIGR01782">
    <property type="entry name" value="TonB-Xanth-Caul"/>
    <property type="match status" value="1"/>
</dbReference>
<dbReference type="InterPro" id="IPR037066">
    <property type="entry name" value="Plug_dom_sf"/>
</dbReference>
<feature type="chain" id="PRO_5041214210" evidence="5">
    <location>
        <begin position="30"/>
        <end position="997"/>
    </location>
</feature>
<name>A0AA37S597_9GAMM</name>
<evidence type="ECO:0000256" key="5">
    <source>
        <dbReference type="SAM" id="SignalP"/>
    </source>
</evidence>
<dbReference type="Pfam" id="PF00593">
    <property type="entry name" value="TonB_dep_Rec_b-barrel"/>
    <property type="match status" value="1"/>
</dbReference>
<keyword evidence="8" id="KW-0675">Receptor</keyword>
<dbReference type="GeneID" id="99695024"/>
<dbReference type="Gene3D" id="2.40.170.20">
    <property type="entry name" value="TonB-dependent receptor, beta-barrel domain"/>
    <property type="match status" value="1"/>
</dbReference>
<dbReference type="PANTHER" id="PTHR40980:SF3">
    <property type="entry name" value="TONB-DEPENDENT RECEPTOR-LIKE BETA-BARREL DOMAIN-CONTAINING PROTEIN"/>
    <property type="match status" value="1"/>
</dbReference>
<evidence type="ECO:0000313" key="8">
    <source>
        <dbReference type="EMBL" id="GLQ04017.1"/>
    </source>
</evidence>
<dbReference type="RefSeq" id="WP_024602712.1">
    <property type="nucleotide sequence ID" value="NZ_BJXY01000008.1"/>
</dbReference>
<sequence>MNTNKFKKSPLAASVSLIIAASTFNFAYAAQENTAEPELEVIEVKGIRGSLIRSMDVKRDASGVVDAISAEEMGKFPDTNLAESLQRITGVSVSRSNGEGSQITVRGFGPSFNLVTLNGRQMAGTGFTRSFNFENLSSEGVSSLEVMKTARADTPTGGLGATVNIVTAKPLQKPGQRFSLMAKGIHDTSVEEGDEVTPEIAGIYSNTFADEMFGFSANFSYHRRDFQRQAANVRSWLVNPNLSVDAENIIDNRPMDADGNPAKQFFDPNAGDNGEFVSAAFFPQEVSFSKDDIQRERLNAQATFQFAPTDNLTFTLDHTISNATTGNNSLSWGIWNGSFGGNGNAYELDENGTAIYYNSAGDDASFTAFRETAEVDSKATGINVEWLATENLSFNFDAHTSKTTTDNGKDPGLNSNARIILGSAELSTKEYFFREGDVPGFNINWNNGTQEVSPNQIGSNFSIFTRTPGESEVSQVQLDGKLFTYTDIGLETVKFGAAYTKQTLSGWGGSNNANAPGFNNGTFAEIFPDAMFERIDLSGFLDEFSFGPNGVAPGYAYTYDLDEAFARQSAYLTEDVIGSDYYRIGSFDNFPTNEVEEETISVYLSSNWVFNVSDYDVFVNLGLRYEETDIVSPAKSRVAEQVYWAGGSEWLTQFAAGGELVEVDYEGQYDLLLPMIDIKVDLTDDLVTRASWGQTITRPTLGDMLGNLALTPSPKLNSRSGSRGNPNLEPFKSTNLDLSLEYYYSEGSYAAVGLFWKDVDNWIDNTQVKTTFEGLHDVYLGERWNNAVAAIEGRGDQATDTAIYNEIVANGVGIGENNRILPDPATDPLIEWTINSPENVGSRKVNGFEFAVQHLFGDSGFGAGFNATVVDGDVEYDNYYLASQAVLAGLSDSANIQGFYEKDGLSVKITGAWRDEYLIAQGLPDSGATAPPQYAEEYLQWDISVNYEVNESTTVFFEGVNLTNETERSFSRFESQFLSAAQYGPRYAFGVRYSMGN</sequence>
<dbReference type="InterPro" id="IPR010104">
    <property type="entry name" value="TonB_rcpt_bac"/>
</dbReference>
<keyword evidence="3" id="KW-0998">Cell outer membrane</keyword>
<reference evidence="8" key="1">
    <citation type="journal article" date="2014" name="Int. J. Syst. Evol. Microbiol.">
        <title>Complete genome sequence of Corynebacterium casei LMG S-19264T (=DSM 44701T), isolated from a smear-ripened cheese.</title>
        <authorList>
            <consortium name="US DOE Joint Genome Institute (JGI-PGF)"/>
            <person name="Walter F."/>
            <person name="Albersmeier A."/>
            <person name="Kalinowski J."/>
            <person name="Ruckert C."/>
        </authorList>
    </citation>
    <scope>NUCLEOTIDE SEQUENCE</scope>
    <source>
        <strain evidence="8">NBRC 103034</strain>
    </source>
</reference>
<accession>A0AA37S597</accession>
<dbReference type="AlphaFoldDB" id="A0AA37S597"/>
<comment type="similarity">
    <text evidence="4">Belongs to the TonB-dependent receptor family.</text>
</comment>
<dbReference type="EMBL" id="BSNE01000020">
    <property type="protein sequence ID" value="GLQ04017.1"/>
    <property type="molecule type" value="Genomic_DNA"/>
</dbReference>
<feature type="signal peptide" evidence="5">
    <location>
        <begin position="1"/>
        <end position="29"/>
    </location>
</feature>
<dbReference type="PANTHER" id="PTHR40980">
    <property type="entry name" value="PLUG DOMAIN-CONTAINING PROTEIN"/>
    <property type="match status" value="1"/>
</dbReference>
<dbReference type="SUPFAM" id="SSF56935">
    <property type="entry name" value="Porins"/>
    <property type="match status" value="1"/>
</dbReference>
<dbReference type="Pfam" id="PF07715">
    <property type="entry name" value="Plug"/>
    <property type="match status" value="1"/>
</dbReference>
<keyword evidence="2 4" id="KW-0472">Membrane</keyword>
<reference evidence="8" key="2">
    <citation type="submission" date="2023-01" db="EMBL/GenBank/DDBJ databases">
        <title>Draft genome sequence of Pseudoalteromonas tetraodonis strain NBRC 103034.</title>
        <authorList>
            <person name="Sun Q."/>
            <person name="Mori K."/>
        </authorList>
    </citation>
    <scope>NUCLEOTIDE SEQUENCE</scope>
    <source>
        <strain evidence="8">NBRC 103034</strain>
    </source>
</reference>
<evidence type="ECO:0000259" key="6">
    <source>
        <dbReference type="Pfam" id="PF00593"/>
    </source>
</evidence>
<dbReference type="GO" id="GO:0009279">
    <property type="term" value="C:cell outer membrane"/>
    <property type="evidence" value="ECO:0007669"/>
    <property type="project" value="UniProtKB-SubCell"/>
</dbReference>
<comment type="subcellular location">
    <subcellularLocation>
        <location evidence="1 4">Cell outer membrane</location>
    </subcellularLocation>
</comment>
<dbReference type="InterPro" id="IPR036942">
    <property type="entry name" value="Beta-barrel_TonB_sf"/>
</dbReference>
<evidence type="ECO:0000256" key="3">
    <source>
        <dbReference type="ARBA" id="ARBA00023237"/>
    </source>
</evidence>